<keyword evidence="2" id="KW-1185">Reference proteome</keyword>
<protein>
    <submittedName>
        <fullName evidence="1">Uncharacterized protein</fullName>
    </submittedName>
</protein>
<proteinExistence type="predicted"/>
<evidence type="ECO:0000313" key="2">
    <source>
        <dbReference type="Proteomes" id="UP000744676"/>
    </source>
</evidence>
<dbReference type="Proteomes" id="UP000744676">
    <property type="component" value="Unassembled WGS sequence"/>
</dbReference>
<gene>
    <name evidence="1" type="ORF">D0Z00_004076</name>
</gene>
<organism evidence="1 2">
    <name type="scientific">Geotrichum galactomycetum</name>
    <dbReference type="NCBI Taxonomy" id="27317"/>
    <lineage>
        <taxon>Eukaryota</taxon>
        <taxon>Fungi</taxon>
        <taxon>Dikarya</taxon>
        <taxon>Ascomycota</taxon>
        <taxon>Saccharomycotina</taxon>
        <taxon>Dipodascomycetes</taxon>
        <taxon>Dipodascales</taxon>
        <taxon>Dipodascaceae</taxon>
        <taxon>Geotrichum</taxon>
    </lineage>
</organism>
<name>A0ACB6UZE1_9ASCO</name>
<reference evidence="1 2" key="1">
    <citation type="journal article" date="2020" name="Front. Microbiol.">
        <title>Phenotypic and Genetic Characterization of the Cheese Ripening Yeast Geotrichum candidum.</title>
        <authorList>
            <person name="Perkins V."/>
            <person name="Vignola S."/>
            <person name="Lessard M.H."/>
            <person name="Plante P.L."/>
            <person name="Corbeil J."/>
            <person name="Dugat-Bony E."/>
            <person name="Frenette M."/>
            <person name="Labrie S."/>
        </authorList>
    </citation>
    <scope>NUCLEOTIDE SEQUENCE [LARGE SCALE GENOMIC DNA]</scope>
    <source>
        <strain evidence="1 2">LMA-1147</strain>
    </source>
</reference>
<dbReference type="EMBL" id="QVQA01000239">
    <property type="protein sequence ID" value="KAF5093413.1"/>
    <property type="molecule type" value="Genomic_DNA"/>
</dbReference>
<evidence type="ECO:0000313" key="1">
    <source>
        <dbReference type="EMBL" id="KAF5093413.1"/>
    </source>
</evidence>
<comment type="caution">
    <text evidence="1">The sequence shown here is derived from an EMBL/GenBank/DDBJ whole genome shotgun (WGS) entry which is preliminary data.</text>
</comment>
<accession>A0ACB6UZE1</accession>
<sequence>MSSKAQPPQGRNKRMFGHLMKSLGSAQQDLQKQAERDSKRRTVEARIQERQRQQDEELAQQRKEQWRRGNARSRSRSYSQAITFQETIEGSGDIGADLDFIGTKLVPTEPRYLIVTDDSHNGANKKFAFILFVPDNAKVRSKMLYASSSSLLQRQLGGASNFTKQIYWTEIEEVSGKGWKEHLAHEKLDAPLTREEQSLQDVREKEADQMLGTNARRSHVVAGGSIHSTSTRDGNLPIQLSEEAKVALGELRVSPGAVGLQIDSKGETLVLTEKSRVDELVEKDELVKTVIDSVNPQYTVFKESSDGNAIFIYTCPTASKVKERMVYAVNRKPASNIVSSTGIKIEKEVEGSSGADIIDEIVFGAAAVASHAAPTKARFSRPKPPGRK</sequence>